<name>A0AAD9ZAZ9_9LECA</name>
<organism evidence="1 2">
    <name type="scientific">Lepraria neglecta</name>
    <dbReference type="NCBI Taxonomy" id="209136"/>
    <lineage>
        <taxon>Eukaryota</taxon>
        <taxon>Fungi</taxon>
        <taxon>Dikarya</taxon>
        <taxon>Ascomycota</taxon>
        <taxon>Pezizomycotina</taxon>
        <taxon>Lecanoromycetes</taxon>
        <taxon>OSLEUM clade</taxon>
        <taxon>Lecanoromycetidae</taxon>
        <taxon>Lecanorales</taxon>
        <taxon>Lecanorineae</taxon>
        <taxon>Stereocaulaceae</taxon>
        <taxon>Lepraria</taxon>
    </lineage>
</organism>
<proteinExistence type="predicted"/>
<sequence length="114" mass="13424">MAEANCSTSGPMLNDIVEYRVFDVKYMADLFDNYNQKLGNVVVLLPEIMQLKVNIMAPEDIKHTWEYKILEGFRRRANEVQDPNYERGWHTIIVCTYEVMPTPAFLQEFFVIRT</sequence>
<dbReference type="EMBL" id="JASNWA010000006">
    <property type="protein sequence ID" value="KAK3174850.1"/>
    <property type="molecule type" value="Genomic_DNA"/>
</dbReference>
<protein>
    <submittedName>
        <fullName evidence="1">Uncharacterized protein</fullName>
    </submittedName>
</protein>
<evidence type="ECO:0000313" key="1">
    <source>
        <dbReference type="EMBL" id="KAK3174850.1"/>
    </source>
</evidence>
<keyword evidence="2" id="KW-1185">Reference proteome</keyword>
<comment type="caution">
    <text evidence="1">The sequence shown here is derived from an EMBL/GenBank/DDBJ whole genome shotgun (WGS) entry which is preliminary data.</text>
</comment>
<evidence type="ECO:0000313" key="2">
    <source>
        <dbReference type="Proteomes" id="UP001276659"/>
    </source>
</evidence>
<accession>A0AAD9ZAZ9</accession>
<reference evidence="1" key="1">
    <citation type="submission" date="2022-11" db="EMBL/GenBank/DDBJ databases">
        <title>Chromosomal genome sequence assembly and mating type (MAT) locus characterization of the leprose asexual lichenized fungus Lepraria neglecta (Nyl.) Erichsen.</title>
        <authorList>
            <person name="Allen J.L."/>
            <person name="Pfeffer B."/>
        </authorList>
    </citation>
    <scope>NUCLEOTIDE SEQUENCE</scope>
    <source>
        <strain evidence="1">Allen 5258</strain>
    </source>
</reference>
<dbReference type="AlphaFoldDB" id="A0AAD9ZAZ9"/>
<dbReference type="Proteomes" id="UP001276659">
    <property type="component" value="Unassembled WGS sequence"/>
</dbReference>
<gene>
    <name evidence="1" type="ORF">OEA41_002096</name>
</gene>